<sequence length="334" mass="39437">MKIFETLIFSTILIFSLNHLKAQEAAHSNLPVISYKDYGFKNIVKKAVSIYYLKDSLKITATMEQGYLFNDKGNITQKYIKILGKYASQTYTYYIYKNGLLDSIKTRASAKNFNNDVHFEYNKEGKIVKSHGIGYYTNYTDFFAYQNNKLVNSLRTYPNSNNKIECNYHYKHNILNYVEEINISKSNKKTTIDTTTYYYSKEKLFASYNSKGEKITFYDTPYGDLEKTIKKTTKSVILDSRKLYEENPEEFSRTIETKFVKSAQIVNKNYQETNAENDWIYMFEYNNAYGQKQKRYIFQEVVYPNDKVSGSTKFDSFFEKRVKQKLAWIPQDLF</sequence>
<evidence type="ECO:0000313" key="1">
    <source>
        <dbReference type="EMBL" id="MFD2731462.1"/>
    </source>
</evidence>
<organism evidence="1 2">
    <name type="scientific">Pedobacter alpinus</name>
    <dbReference type="NCBI Taxonomy" id="1590643"/>
    <lineage>
        <taxon>Bacteria</taxon>
        <taxon>Pseudomonadati</taxon>
        <taxon>Bacteroidota</taxon>
        <taxon>Sphingobacteriia</taxon>
        <taxon>Sphingobacteriales</taxon>
        <taxon>Sphingobacteriaceae</taxon>
        <taxon>Pedobacter</taxon>
    </lineage>
</organism>
<dbReference type="RefSeq" id="WP_379043049.1">
    <property type="nucleotide sequence ID" value="NZ_JBHSKW010000027.1"/>
</dbReference>
<reference evidence="2" key="1">
    <citation type="journal article" date="2019" name="Int. J. Syst. Evol. Microbiol.">
        <title>The Global Catalogue of Microorganisms (GCM) 10K type strain sequencing project: providing services to taxonomists for standard genome sequencing and annotation.</title>
        <authorList>
            <consortium name="The Broad Institute Genomics Platform"/>
            <consortium name="The Broad Institute Genome Sequencing Center for Infectious Disease"/>
            <person name="Wu L."/>
            <person name="Ma J."/>
        </authorList>
    </citation>
    <scope>NUCLEOTIDE SEQUENCE [LARGE SCALE GENOMIC DNA]</scope>
    <source>
        <strain evidence="2">KCTC 42456</strain>
    </source>
</reference>
<protein>
    <recommendedName>
        <fullName evidence="3">YD repeat-containing protein</fullName>
    </recommendedName>
</protein>
<accession>A0ABW5TR46</accession>
<dbReference type="EMBL" id="JBHULV010000022">
    <property type="protein sequence ID" value="MFD2731462.1"/>
    <property type="molecule type" value="Genomic_DNA"/>
</dbReference>
<comment type="caution">
    <text evidence="1">The sequence shown here is derived from an EMBL/GenBank/DDBJ whole genome shotgun (WGS) entry which is preliminary data.</text>
</comment>
<evidence type="ECO:0000313" key="2">
    <source>
        <dbReference type="Proteomes" id="UP001597546"/>
    </source>
</evidence>
<keyword evidence="2" id="KW-1185">Reference proteome</keyword>
<evidence type="ECO:0008006" key="3">
    <source>
        <dbReference type="Google" id="ProtNLM"/>
    </source>
</evidence>
<dbReference type="Proteomes" id="UP001597546">
    <property type="component" value="Unassembled WGS sequence"/>
</dbReference>
<proteinExistence type="predicted"/>
<name>A0ABW5TR46_9SPHI</name>
<gene>
    <name evidence="1" type="ORF">ACFSSE_07070</name>
</gene>